<keyword evidence="5" id="KW-0539">Nucleus</keyword>
<dbReference type="SMART" id="SM01389">
    <property type="entry name" value="Spt4"/>
    <property type="match status" value="1"/>
</dbReference>
<reference evidence="9" key="1">
    <citation type="submission" date="2017-01" db="EMBL/GenBank/DDBJ databases">
        <authorList>
            <person name="Wang Y."/>
            <person name="White M."/>
            <person name="Kvist S."/>
            <person name="Moncalvo J.-M."/>
        </authorList>
    </citation>
    <scope>NUCLEOTIDE SEQUENCE [LARGE SCALE GENOMIC DNA]</scope>
    <source>
        <strain evidence="9">ID-206-W2</strain>
    </source>
</reference>
<keyword evidence="9" id="KW-1185">Reference proteome</keyword>
<sequence length="76" mass="8689">MRGSIDRVMDCTSSNFDGIIALVDPNRSWVARWNHLSSYHPGIYASHVTGRIPEYVEDELSQRGITYYPRDGTEVE</sequence>
<dbReference type="GO" id="GO:0006355">
    <property type="term" value="P:regulation of DNA-templated transcription"/>
    <property type="evidence" value="ECO:0007669"/>
    <property type="project" value="InterPro"/>
</dbReference>
<evidence type="ECO:0000256" key="1">
    <source>
        <dbReference type="ARBA" id="ARBA00004123"/>
    </source>
</evidence>
<name>A0A1R1Y2Y5_9FUNG</name>
<dbReference type="InterPro" id="IPR029040">
    <property type="entry name" value="RPABC4/Spt4"/>
</dbReference>
<comment type="caution">
    <text evidence="8">The sequence shown here is derived from an EMBL/GenBank/DDBJ whole genome shotgun (WGS) entry which is preliminary data.</text>
</comment>
<keyword evidence="4" id="KW-0804">Transcription</keyword>
<evidence type="ECO:0000256" key="6">
    <source>
        <dbReference type="ARBA" id="ARBA00029869"/>
    </source>
</evidence>
<dbReference type="Pfam" id="PF06093">
    <property type="entry name" value="Spt4"/>
    <property type="match status" value="1"/>
</dbReference>
<dbReference type="Gene3D" id="3.30.40.210">
    <property type="match status" value="1"/>
</dbReference>
<dbReference type="GO" id="GO:0003746">
    <property type="term" value="F:translation elongation factor activity"/>
    <property type="evidence" value="ECO:0007669"/>
    <property type="project" value="UniProtKB-KW"/>
</dbReference>
<dbReference type="InterPro" id="IPR022800">
    <property type="entry name" value="Spt4/RpoE2_Znf"/>
</dbReference>
<dbReference type="EMBL" id="LSSM01002570">
    <property type="protein sequence ID" value="OMJ21200.1"/>
    <property type="molecule type" value="Genomic_DNA"/>
</dbReference>
<dbReference type="GO" id="GO:0140673">
    <property type="term" value="P:transcription elongation-coupled chromatin remodeling"/>
    <property type="evidence" value="ECO:0007669"/>
    <property type="project" value="InterPro"/>
</dbReference>
<keyword evidence="8" id="KW-0648">Protein biosynthesis</keyword>
<evidence type="ECO:0000256" key="3">
    <source>
        <dbReference type="ARBA" id="ARBA00020182"/>
    </source>
</evidence>
<dbReference type="GO" id="GO:0000993">
    <property type="term" value="F:RNA polymerase II complex binding"/>
    <property type="evidence" value="ECO:0007669"/>
    <property type="project" value="TreeGrafter"/>
</dbReference>
<organism evidence="8 9">
    <name type="scientific">Smittium culicis</name>
    <dbReference type="NCBI Taxonomy" id="133412"/>
    <lineage>
        <taxon>Eukaryota</taxon>
        <taxon>Fungi</taxon>
        <taxon>Fungi incertae sedis</taxon>
        <taxon>Zoopagomycota</taxon>
        <taxon>Kickxellomycotina</taxon>
        <taxon>Harpellomycetes</taxon>
        <taxon>Harpellales</taxon>
        <taxon>Legeriomycetaceae</taxon>
        <taxon>Smittium</taxon>
    </lineage>
</organism>
<dbReference type="PANTHER" id="PTHR12882:SF1">
    <property type="entry name" value="TRANSCRIPTION ELONGATION FACTOR SPT4"/>
    <property type="match status" value="1"/>
</dbReference>
<evidence type="ECO:0000256" key="2">
    <source>
        <dbReference type="ARBA" id="ARBA00010464"/>
    </source>
</evidence>
<dbReference type="Proteomes" id="UP000187429">
    <property type="component" value="Unassembled WGS sequence"/>
</dbReference>
<dbReference type="InterPro" id="IPR009287">
    <property type="entry name" value="Spt4"/>
</dbReference>
<dbReference type="GO" id="GO:0008270">
    <property type="term" value="F:zinc ion binding"/>
    <property type="evidence" value="ECO:0007669"/>
    <property type="project" value="InterPro"/>
</dbReference>
<proteinExistence type="inferred from homology"/>
<protein>
    <recommendedName>
        <fullName evidence="3">Transcription elongation factor SPT4</fullName>
    </recommendedName>
    <alternativeName>
        <fullName evidence="6">Chromatin elongation factor SPT4</fullName>
    </alternativeName>
</protein>
<dbReference type="OrthoDB" id="248751at2759"/>
<comment type="similarity">
    <text evidence="2">Belongs to the SPT4 family.</text>
</comment>
<comment type="subcellular location">
    <subcellularLocation>
        <location evidence="1">Nucleus</location>
    </subcellularLocation>
</comment>
<evidence type="ECO:0000259" key="7">
    <source>
        <dbReference type="SMART" id="SM01389"/>
    </source>
</evidence>
<evidence type="ECO:0000313" key="8">
    <source>
        <dbReference type="EMBL" id="OMJ21200.1"/>
    </source>
</evidence>
<evidence type="ECO:0000313" key="9">
    <source>
        <dbReference type="Proteomes" id="UP000187429"/>
    </source>
</evidence>
<gene>
    <name evidence="8" type="ORF">AYI69_g5931</name>
</gene>
<keyword evidence="8" id="KW-0251">Elongation factor</keyword>
<dbReference type="SUPFAM" id="SSF63393">
    <property type="entry name" value="RNA polymerase subunits"/>
    <property type="match status" value="1"/>
</dbReference>
<dbReference type="CDD" id="cd07973">
    <property type="entry name" value="Spt4"/>
    <property type="match status" value="1"/>
</dbReference>
<dbReference type="PANTHER" id="PTHR12882">
    <property type="entry name" value="SUPPRESSOR OF TY 4"/>
    <property type="match status" value="1"/>
</dbReference>
<dbReference type="InterPro" id="IPR038510">
    <property type="entry name" value="Spt4_sf"/>
</dbReference>
<dbReference type="AlphaFoldDB" id="A0A1R1Y2Y5"/>
<accession>A0A1R1Y2Y5</accession>
<dbReference type="GO" id="GO:0032044">
    <property type="term" value="C:DSIF complex"/>
    <property type="evidence" value="ECO:0007669"/>
    <property type="project" value="TreeGrafter"/>
</dbReference>
<feature type="domain" description="Spt4/RpoE2 zinc finger" evidence="7">
    <location>
        <begin position="1"/>
        <end position="49"/>
    </location>
</feature>
<evidence type="ECO:0000256" key="5">
    <source>
        <dbReference type="ARBA" id="ARBA00023242"/>
    </source>
</evidence>
<evidence type="ECO:0000256" key="4">
    <source>
        <dbReference type="ARBA" id="ARBA00023163"/>
    </source>
</evidence>